<name>A0A6I4RYH3_FRATU</name>
<protein>
    <submittedName>
        <fullName evidence="2">SGNH/GDSL hydrolase family protein</fullName>
    </submittedName>
</protein>
<evidence type="ECO:0000313" key="2">
    <source>
        <dbReference type="EMBL" id="MWZ40410.1"/>
    </source>
</evidence>
<dbReference type="Pfam" id="PF00657">
    <property type="entry name" value="Lipase_GDSL"/>
    <property type="match status" value="1"/>
</dbReference>
<comment type="similarity">
    <text evidence="1">Belongs to the 'GDSL' lipolytic enzyme family.</text>
</comment>
<dbReference type="CDD" id="cd01846">
    <property type="entry name" value="fatty_acyltransferase_like"/>
    <property type="match status" value="1"/>
</dbReference>
<dbReference type="GO" id="GO:0006629">
    <property type="term" value="P:lipid metabolic process"/>
    <property type="evidence" value="ECO:0007669"/>
    <property type="project" value="InterPro"/>
</dbReference>
<comment type="caution">
    <text evidence="2">The sequence shown here is derived from an EMBL/GenBank/DDBJ whole genome shotgun (WGS) entry which is preliminary data.</text>
</comment>
<dbReference type="GO" id="GO:0016298">
    <property type="term" value="F:lipase activity"/>
    <property type="evidence" value="ECO:0007669"/>
    <property type="project" value="InterPro"/>
</dbReference>
<dbReference type="SUPFAM" id="SSF52266">
    <property type="entry name" value="SGNH hydrolase"/>
    <property type="match status" value="1"/>
</dbReference>
<reference evidence="2 3" key="1">
    <citation type="submission" date="2019-06" db="EMBL/GenBank/DDBJ databases">
        <title>Phylogeography and genetic diversity of Francisella tularensis subsp. holarctica in France (1947-2018).</title>
        <authorList>
            <person name="Kevin M."/>
            <person name="Madani N."/>
            <person name="Maurin M."/>
        </authorList>
    </citation>
    <scope>NUCLEOTIDE SEQUENCE [LARGE SCALE GENOMIC DNA]</scope>
    <source>
        <strain evidence="2 3">ATCC 15482</strain>
    </source>
</reference>
<sequence length="497" mass="56203">MENSLLISNFKQSLFLILLSSISISSICYSNARSEIIIENNCSVPIFLNVAPGNSTGKKIDNQKLLANEYINLGQYTNDKIFNNTSIININYHSENLQNKGSIQFSLKNGWKSNKAYFNNLVGDIAIEHQKGDYKYKWHSYTTTLKYRIPIFTISTCPKYANIDNSKLKDIERILIFGDSLSDTGNLYKYTNGIIPRSIPYYRGMFSNGSIWITMLNGFLENKIPISNYAVGGATAVFEPSWTDLALPYTLGTELRAYAIDKGAHDTNKNLAIFFIGANDYLTISADQDPTSLHIIASEVTDKIIAAVNKVNAQMTLIIGLPNLGLTPESKQIGNQNLLKEVSLLHNDLLKQFAENQTNIEFVDINQIFEILINDTDNFNKEYQTSIDPNKTTESCWRGGYFAYEHTNESKHFYKSLLTSNPKPKVLQNFNNITSSKIDMGKIPLTPDITTAILTAETITLCKNPQEFVFWDQVHPTYQIHKALFKYIAKEYLGIRL</sequence>
<dbReference type="EMBL" id="VJEZ01000010">
    <property type="protein sequence ID" value="MWZ40410.1"/>
    <property type="molecule type" value="Genomic_DNA"/>
</dbReference>
<dbReference type="PANTHER" id="PTHR22835:SF659">
    <property type="entry name" value="GDSL LIPASE_ACYLHYDROLASE, PUTATIVE (AFU_ORTHOLOGUE AFUA_2G00510)-RELATED"/>
    <property type="match status" value="1"/>
</dbReference>
<dbReference type="PANTHER" id="PTHR22835">
    <property type="entry name" value="ZINC FINGER FYVE DOMAIN CONTAINING PROTEIN"/>
    <property type="match status" value="1"/>
</dbReference>
<proteinExistence type="inferred from homology"/>
<dbReference type="InterPro" id="IPR001087">
    <property type="entry name" value="GDSL"/>
</dbReference>
<dbReference type="InterPro" id="IPR008265">
    <property type="entry name" value="Lipase_GDSL_AS"/>
</dbReference>
<gene>
    <name evidence="2" type="ORF">FNC33_07660</name>
</gene>
<organism evidence="2 3">
    <name type="scientific">Francisella tularensis</name>
    <dbReference type="NCBI Taxonomy" id="263"/>
    <lineage>
        <taxon>Bacteria</taxon>
        <taxon>Pseudomonadati</taxon>
        <taxon>Pseudomonadota</taxon>
        <taxon>Gammaproteobacteria</taxon>
        <taxon>Thiotrichales</taxon>
        <taxon>Francisellaceae</taxon>
        <taxon>Francisella</taxon>
    </lineage>
</organism>
<dbReference type="InterPro" id="IPR036514">
    <property type="entry name" value="SGNH_hydro_sf"/>
</dbReference>
<dbReference type="Proteomes" id="UP000469081">
    <property type="component" value="Unassembled WGS sequence"/>
</dbReference>
<dbReference type="AlphaFoldDB" id="A0A6I4RYH3"/>
<keyword evidence="2" id="KW-0378">Hydrolase</keyword>
<dbReference type="RefSeq" id="WP_003041333.1">
    <property type="nucleotide sequence ID" value="NZ_VJEZ01000010.1"/>
</dbReference>
<dbReference type="Gene3D" id="3.40.50.1110">
    <property type="entry name" value="SGNH hydrolase"/>
    <property type="match status" value="1"/>
</dbReference>
<evidence type="ECO:0000313" key="3">
    <source>
        <dbReference type="Proteomes" id="UP000469081"/>
    </source>
</evidence>
<accession>A0A6I4RYH3</accession>
<evidence type="ECO:0000256" key="1">
    <source>
        <dbReference type="ARBA" id="ARBA00008668"/>
    </source>
</evidence>
<dbReference type="PROSITE" id="PS01098">
    <property type="entry name" value="LIPASE_GDSL_SER"/>
    <property type="match status" value="1"/>
</dbReference>